<comment type="caution">
    <text evidence="1">The sequence shown here is derived from an EMBL/GenBank/DDBJ whole genome shotgun (WGS) entry which is preliminary data.</text>
</comment>
<evidence type="ECO:0000313" key="1">
    <source>
        <dbReference type="EMBL" id="CAG7724982.1"/>
    </source>
</evidence>
<proteinExistence type="predicted"/>
<accession>A0A8J2NT25</accession>
<dbReference type="Proteomes" id="UP000708208">
    <property type="component" value="Unassembled WGS sequence"/>
</dbReference>
<dbReference type="AlphaFoldDB" id="A0A8J2NT25"/>
<gene>
    <name evidence="1" type="ORF">AFUS01_LOCUS13969</name>
</gene>
<organism evidence="1 2">
    <name type="scientific">Allacma fusca</name>
    <dbReference type="NCBI Taxonomy" id="39272"/>
    <lineage>
        <taxon>Eukaryota</taxon>
        <taxon>Metazoa</taxon>
        <taxon>Ecdysozoa</taxon>
        <taxon>Arthropoda</taxon>
        <taxon>Hexapoda</taxon>
        <taxon>Collembola</taxon>
        <taxon>Symphypleona</taxon>
        <taxon>Sminthuridae</taxon>
        <taxon>Allacma</taxon>
    </lineage>
</organism>
<sequence>MLLPRRILLASIDHKAILSDNSCIYVHEETKWITFLTKGIALNAVKYEEKRVYRYESSSFRYAEYIGKCKRRGKEISTELRRFFKLLFVNHETYFMKSCFGGDDSVTVTHSGVEMGQ</sequence>
<name>A0A8J2NT25_9HEXA</name>
<reference evidence="1" key="1">
    <citation type="submission" date="2021-06" db="EMBL/GenBank/DDBJ databases">
        <authorList>
            <person name="Hodson N. C."/>
            <person name="Mongue J. A."/>
            <person name="Jaron S. K."/>
        </authorList>
    </citation>
    <scope>NUCLEOTIDE SEQUENCE</scope>
</reference>
<dbReference type="EMBL" id="CAJVCH010116158">
    <property type="protein sequence ID" value="CAG7724982.1"/>
    <property type="molecule type" value="Genomic_DNA"/>
</dbReference>
<keyword evidence="2" id="KW-1185">Reference proteome</keyword>
<protein>
    <submittedName>
        <fullName evidence="1">Uncharacterized protein</fullName>
    </submittedName>
</protein>
<evidence type="ECO:0000313" key="2">
    <source>
        <dbReference type="Proteomes" id="UP000708208"/>
    </source>
</evidence>